<reference evidence="4 5" key="1">
    <citation type="journal article" date="2015" name="Genome Biol. Evol.">
        <title>The genome of winter moth (Operophtera brumata) provides a genomic perspective on sexual dimorphism and phenology.</title>
        <authorList>
            <person name="Derks M.F."/>
            <person name="Smit S."/>
            <person name="Salis L."/>
            <person name="Schijlen E."/>
            <person name="Bossers A."/>
            <person name="Mateman C."/>
            <person name="Pijl A.S."/>
            <person name="de Ridder D."/>
            <person name="Groenen M.A."/>
            <person name="Visser M.E."/>
            <person name="Megens H.J."/>
        </authorList>
    </citation>
    <scope>NUCLEOTIDE SEQUENCE [LARGE SCALE GENOMIC DNA]</scope>
    <source>
        <strain evidence="4">WM2013NL</strain>
        <tissue evidence="4">Head and thorax</tissue>
    </source>
</reference>
<evidence type="ECO:0000259" key="3">
    <source>
        <dbReference type="Pfam" id="PF13456"/>
    </source>
</evidence>
<dbReference type="InterPro" id="IPR002156">
    <property type="entry name" value="RNaseH_domain"/>
</dbReference>
<proteinExistence type="predicted"/>
<dbReference type="Gene3D" id="1.10.150.130">
    <property type="match status" value="1"/>
</dbReference>
<evidence type="ECO:0000256" key="1">
    <source>
        <dbReference type="ARBA" id="ARBA00023125"/>
    </source>
</evidence>
<dbReference type="InterPro" id="IPR010998">
    <property type="entry name" value="Integrase_recombinase_N"/>
</dbReference>
<keyword evidence="1" id="KW-0238">DNA-binding</keyword>
<dbReference type="InterPro" id="IPR052055">
    <property type="entry name" value="Hepadnavirus_pol/RT"/>
</dbReference>
<name>A0A0L7LBZ5_OPEBR</name>
<dbReference type="Pfam" id="PF13456">
    <property type="entry name" value="RVT_3"/>
    <property type="match status" value="1"/>
</dbReference>
<dbReference type="STRING" id="104452.A0A0L7LBZ5"/>
<feature type="chain" id="PRO_5005573325" evidence="2">
    <location>
        <begin position="19"/>
        <end position="332"/>
    </location>
</feature>
<evidence type="ECO:0000313" key="5">
    <source>
        <dbReference type="Proteomes" id="UP000037510"/>
    </source>
</evidence>
<keyword evidence="2" id="KW-0732">Signal</keyword>
<dbReference type="GO" id="GO:0004523">
    <property type="term" value="F:RNA-DNA hybrid ribonuclease activity"/>
    <property type="evidence" value="ECO:0007669"/>
    <property type="project" value="InterPro"/>
</dbReference>
<sequence>MLTVLKCLSQFGLFLSHSSVLLQCDDRSVVAYLRNEGGSRSAELMNLTYQIFEILDRFDIHLVTHHLPGRYNSVADRLSRRSILPKWHLLPALTDRVFSKWGVPEVDLFESARAHVVPRYVSLDQRDPAAWRHNAFAWEWAFGLAWVFPPPNLLPRGLMHLNRARGMFLIVAPKWPQAFKRADLKARVGAPPFTIQQLEYVLVDLSTGHPPPRVQDLKLDVWKCGGWSRAVEHPVARKKKKKKRLLWAGWRKSTLNTYRLAWERWVKWCKSSVVFVSNPSGSELAQFLADLHLKEKLAHKTILVHKSVVSTLCGAEDSLRNSSNVLVKQILR</sequence>
<evidence type="ECO:0000256" key="2">
    <source>
        <dbReference type="SAM" id="SignalP"/>
    </source>
</evidence>
<dbReference type="PANTHER" id="PTHR33050:SF7">
    <property type="entry name" value="RIBONUCLEASE H"/>
    <property type="match status" value="1"/>
</dbReference>
<dbReference type="PANTHER" id="PTHR33050">
    <property type="entry name" value="REVERSE TRANSCRIPTASE DOMAIN-CONTAINING PROTEIN"/>
    <property type="match status" value="1"/>
</dbReference>
<accession>A0A0L7LBZ5</accession>
<organism evidence="4 5">
    <name type="scientific">Operophtera brumata</name>
    <name type="common">Winter moth</name>
    <name type="synonym">Phalaena brumata</name>
    <dbReference type="NCBI Taxonomy" id="104452"/>
    <lineage>
        <taxon>Eukaryota</taxon>
        <taxon>Metazoa</taxon>
        <taxon>Ecdysozoa</taxon>
        <taxon>Arthropoda</taxon>
        <taxon>Hexapoda</taxon>
        <taxon>Insecta</taxon>
        <taxon>Pterygota</taxon>
        <taxon>Neoptera</taxon>
        <taxon>Endopterygota</taxon>
        <taxon>Lepidoptera</taxon>
        <taxon>Glossata</taxon>
        <taxon>Ditrysia</taxon>
        <taxon>Geometroidea</taxon>
        <taxon>Geometridae</taxon>
        <taxon>Larentiinae</taxon>
        <taxon>Operophtera</taxon>
    </lineage>
</organism>
<feature type="signal peptide" evidence="2">
    <location>
        <begin position="1"/>
        <end position="18"/>
    </location>
</feature>
<comment type="caution">
    <text evidence="4">The sequence shown here is derived from an EMBL/GenBank/DDBJ whole genome shotgun (WGS) entry which is preliminary data.</text>
</comment>
<feature type="domain" description="RNase H type-1" evidence="3">
    <location>
        <begin position="15"/>
        <end position="81"/>
    </location>
</feature>
<protein>
    <submittedName>
        <fullName evidence="4">Putative transposon Ty3-I Gag-Pol polyprotein</fullName>
    </submittedName>
</protein>
<dbReference type="GO" id="GO:0003677">
    <property type="term" value="F:DNA binding"/>
    <property type="evidence" value="ECO:0007669"/>
    <property type="project" value="UniProtKB-KW"/>
</dbReference>
<evidence type="ECO:0000313" key="4">
    <source>
        <dbReference type="EMBL" id="KOB73008.1"/>
    </source>
</evidence>
<dbReference type="CDD" id="cd09275">
    <property type="entry name" value="RNase_HI_RT_DIRS1"/>
    <property type="match status" value="1"/>
</dbReference>
<keyword evidence="5" id="KW-1185">Reference proteome</keyword>
<dbReference type="EMBL" id="JTDY01001746">
    <property type="protein sequence ID" value="KOB73008.1"/>
    <property type="molecule type" value="Genomic_DNA"/>
</dbReference>
<dbReference type="SUPFAM" id="SSF47823">
    <property type="entry name" value="lambda integrase-like, N-terminal domain"/>
    <property type="match status" value="1"/>
</dbReference>
<dbReference type="AlphaFoldDB" id="A0A0L7LBZ5"/>
<gene>
    <name evidence="4" type="ORF">OBRU01_06928</name>
</gene>
<dbReference type="Proteomes" id="UP000037510">
    <property type="component" value="Unassembled WGS sequence"/>
</dbReference>